<dbReference type="InterPro" id="IPR049326">
    <property type="entry name" value="Rhodopsin_dom_fungi"/>
</dbReference>
<protein>
    <recommendedName>
        <fullName evidence="8">Rhodopsin domain-containing protein</fullName>
    </recommendedName>
</protein>
<keyword evidence="2 7" id="KW-0812">Transmembrane</keyword>
<feature type="transmembrane region" description="Helical" evidence="7">
    <location>
        <begin position="180"/>
        <end position="202"/>
    </location>
</feature>
<evidence type="ECO:0000259" key="8">
    <source>
        <dbReference type="Pfam" id="PF20684"/>
    </source>
</evidence>
<dbReference type="PANTHER" id="PTHR33048">
    <property type="entry name" value="PTH11-LIKE INTEGRAL MEMBRANE PROTEIN (AFU_ORTHOLOGUE AFUA_5G11245)"/>
    <property type="match status" value="1"/>
</dbReference>
<evidence type="ECO:0000256" key="3">
    <source>
        <dbReference type="ARBA" id="ARBA00022989"/>
    </source>
</evidence>
<feature type="transmembrane region" description="Helical" evidence="7">
    <location>
        <begin position="58"/>
        <end position="80"/>
    </location>
</feature>
<evidence type="ECO:0000256" key="7">
    <source>
        <dbReference type="SAM" id="Phobius"/>
    </source>
</evidence>
<comment type="subcellular location">
    <subcellularLocation>
        <location evidence="1">Membrane</location>
        <topology evidence="1">Multi-pass membrane protein</topology>
    </subcellularLocation>
</comment>
<dbReference type="GO" id="GO:0016020">
    <property type="term" value="C:membrane"/>
    <property type="evidence" value="ECO:0007669"/>
    <property type="project" value="UniProtKB-SubCell"/>
</dbReference>
<keyword evidence="10" id="KW-1185">Reference proteome</keyword>
<keyword evidence="4 7" id="KW-0472">Membrane</keyword>
<proteinExistence type="inferred from homology"/>
<feature type="transmembrane region" description="Helical" evidence="7">
    <location>
        <begin position="25"/>
        <end position="46"/>
    </location>
</feature>
<dbReference type="Proteomes" id="UP001216150">
    <property type="component" value="Unassembled WGS sequence"/>
</dbReference>
<keyword evidence="3 7" id="KW-1133">Transmembrane helix</keyword>
<dbReference type="AlphaFoldDB" id="A0AAD6GRQ6"/>
<evidence type="ECO:0000256" key="5">
    <source>
        <dbReference type="ARBA" id="ARBA00038359"/>
    </source>
</evidence>
<evidence type="ECO:0000256" key="1">
    <source>
        <dbReference type="ARBA" id="ARBA00004141"/>
    </source>
</evidence>
<feature type="compositionally biased region" description="Low complexity" evidence="6">
    <location>
        <begin position="290"/>
        <end position="300"/>
    </location>
</feature>
<dbReference type="EMBL" id="JAQJAC010000006">
    <property type="protein sequence ID" value="KAJ5581323.1"/>
    <property type="molecule type" value="Genomic_DNA"/>
</dbReference>
<evidence type="ECO:0000256" key="4">
    <source>
        <dbReference type="ARBA" id="ARBA00023136"/>
    </source>
</evidence>
<accession>A0AAD6GRQ6</accession>
<reference evidence="9 10" key="1">
    <citation type="journal article" date="2023" name="IMA Fungus">
        <title>Comparative genomic study of the Penicillium genus elucidates a diverse pangenome and 15 lateral gene transfer events.</title>
        <authorList>
            <person name="Petersen C."/>
            <person name="Sorensen T."/>
            <person name="Nielsen M.R."/>
            <person name="Sondergaard T.E."/>
            <person name="Sorensen J.L."/>
            <person name="Fitzpatrick D.A."/>
            <person name="Frisvad J.C."/>
            <person name="Nielsen K.L."/>
        </authorList>
    </citation>
    <scope>NUCLEOTIDE SEQUENCE [LARGE SCALE GENOMIC DNA]</scope>
    <source>
        <strain evidence="9 10">IBT 29057</strain>
    </source>
</reference>
<feature type="region of interest" description="Disordered" evidence="6">
    <location>
        <begin position="290"/>
        <end position="313"/>
    </location>
</feature>
<name>A0AAD6GRQ6_9EURO</name>
<comment type="similarity">
    <text evidence="5">Belongs to the SAT4 family.</text>
</comment>
<organism evidence="9 10">
    <name type="scientific">Penicillium hetheringtonii</name>
    <dbReference type="NCBI Taxonomy" id="911720"/>
    <lineage>
        <taxon>Eukaryota</taxon>
        <taxon>Fungi</taxon>
        <taxon>Dikarya</taxon>
        <taxon>Ascomycota</taxon>
        <taxon>Pezizomycotina</taxon>
        <taxon>Eurotiomycetes</taxon>
        <taxon>Eurotiomycetidae</taxon>
        <taxon>Eurotiales</taxon>
        <taxon>Aspergillaceae</taxon>
        <taxon>Penicillium</taxon>
    </lineage>
</organism>
<feature type="domain" description="Rhodopsin" evidence="8">
    <location>
        <begin position="40"/>
        <end position="278"/>
    </location>
</feature>
<feature type="transmembrane region" description="Helical" evidence="7">
    <location>
        <begin position="100"/>
        <end position="123"/>
    </location>
</feature>
<comment type="caution">
    <text evidence="9">The sequence shown here is derived from an EMBL/GenBank/DDBJ whole genome shotgun (WGS) entry which is preliminary data.</text>
</comment>
<feature type="transmembrane region" description="Helical" evidence="7">
    <location>
        <begin position="135"/>
        <end position="160"/>
    </location>
</feature>
<dbReference type="Pfam" id="PF20684">
    <property type="entry name" value="Fung_rhodopsin"/>
    <property type="match status" value="1"/>
</dbReference>
<evidence type="ECO:0000313" key="10">
    <source>
        <dbReference type="Proteomes" id="UP001216150"/>
    </source>
</evidence>
<evidence type="ECO:0000256" key="6">
    <source>
        <dbReference type="SAM" id="MobiDB-lite"/>
    </source>
</evidence>
<evidence type="ECO:0000256" key="2">
    <source>
        <dbReference type="ARBA" id="ARBA00022692"/>
    </source>
</evidence>
<sequence>MSTSVFGEPPPGTDLSANHTSNNNAAVIITYIIAAIAVALRFYTRWQVRRVSIAADDWMSLAALVSVTASFASTIIGGYHGLGKHVWIVPIEDVVTVMQILFAYVLIYVVTVPLIKFSILLLYRRIFGMTWTIWVCMLLTAGYFVSCTVAFLVCCQPVSYYWSQYIDPTGGKCVFDLYPFYIGNAAANLTTDVLILLVPIPLTWRLQMRTSQKILIIGIFLLGGFVCVASIVRIYYMTFLANSVDITWIMGDVFIWSSVEPCIGILCACLPTLKPLLRHALHHISIFSSSKNTNSSHTVSGRGSSKREGMGRRKKMPLDWDEAQLTTHAVHIQMQDTKKTETDDDGITIEREFRMEEEHNLR</sequence>
<gene>
    <name evidence="9" type="ORF">N7450_007624</name>
</gene>
<feature type="transmembrane region" description="Helical" evidence="7">
    <location>
        <begin position="248"/>
        <end position="273"/>
    </location>
</feature>
<feature type="transmembrane region" description="Helical" evidence="7">
    <location>
        <begin position="214"/>
        <end position="236"/>
    </location>
</feature>
<dbReference type="PANTHER" id="PTHR33048:SF163">
    <property type="entry name" value="INTEGRAL MEMBRANE PROTEIN (AFU_ORTHOLOGUE AFUA_8G05510)"/>
    <property type="match status" value="1"/>
</dbReference>
<dbReference type="InterPro" id="IPR052337">
    <property type="entry name" value="SAT4-like"/>
</dbReference>
<evidence type="ECO:0000313" key="9">
    <source>
        <dbReference type="EMBL" id="KAJ5581323.1"/>
    </source>
</evidence>